<feature type="signal peptide" evidence="2">
    <location>
        <begin position="1"/>
        <end position="22"/>
    </location>
</feature>
<evidence type="ECO:0000256" key="1">
    <source>
        <dbReference type="ARBA" id="ARBA00022729"/>
    </source>
</evidence>
<evidence type="ECO:0000313" key="4">
    <source>
        <dbReference type="EMBL" id="QIK40448.1"/>
    </source>
</evidence>
<keyword evidence="5" id="KW-1185">Reference proteome</keyword>
<keyword evidence="1 2" id="KW-0732">Signal</keyword>
<sequence length="368" mass="39876">MKLLKSLGLATALTLATGGVMAESHSEDPLKVGFIYVGPIGDFGWSYQHEQGRLAVEEEFGDAVETTYIESVPEGDSERVIRRMAQDGTDLIFTTSFGYMTPTLRVAEQFPDTMFEHATGYQRADNVSTYSGRFYEGRTVQGILAGHMTESNVVGYIASFPIPEVIRGINASYLAAKSVNPDVEFKIVWVSTWFDPAKEADAANALIEQGADVIMQHTDSTAPMTIAEATWDGLEEGETGIYAFGQASDMMEFGPNARLSSIIDNWAPYYIERVQAVMDGTWESADAWHGIAQGTTTIGAFNENIPEDVAAEATAAMEAIAAGELHPFTGPINKQDGSVWLEEGETADDGTLLGMNFYVEGIEGAIPN</sequence>
<dbReference type="InterPro" id="IPR052910">
    <property type="entry name" value="ABC-Purine-Binding"/>
</dbReference>
<dbReference type="InterPro" id="IPR003760">
    <property type="entry name" value="PnrA-like"/>
</dbReference>
<dbReference type="Proteomes" id="UP000500791">
    <property type="component" value="Chromosome"/>
</dbReference>
<dbReference type="CDD" id="cd19963">
    <property type="entry name" value="PBP1_BMP-like"/>
    <property type="match status" value="1"/>
</dbReference>
<reference evidence="4 5" key="1">
    <citation type="submission" date="2020-03" db="EMBL/GenBank/DDBJ databases">
        <title>Complete genome sequence of Monaibacterium sp. ALG8 with diverse plasmids.</title>
        <authorList>
            <person name="Sun C."/>
        </authorList>
    </citation>
    <scope>NUCLEOTIDE SEQUENCE [LARGE SCALE GENOMIC DNA]</scope>
    <source>
        <strain evidence="4 5">ALG8</strain>
    </source>
</reference>
<dbReference type="PANTHER" id="PTHR43208:SF1">
    <property type="entry name" value="ABC TRANSPORTER SUBSTRATE-BINDING PROTEIN"/>
    <property type="match status" value="1"/>
</dbReference>
<accession>A0A6G7VKS3</accession>
<dbReference type="Gene3D" id="3.40.50.2300">
    <property type="match status" value="2"/>
</dbReference>
<proteinExistence type="predicted"/>
<feature type="chain" id="PRO_5026130549" evidence="2">
    <location>
        <begin position="23"/>
        <end position="368"/>
    </location>
</feature>
<dbReference type="Pfam" id="PF02608">
    <property type="entry name" value="Bmp"/>
    <property type="match status" value="1"/>
</dbReference>
<name>A0A6G7VKS3_9RHOB</name>
<feature type="domain" description="ABC transporter substrate-binding protein PnrA-like" evidence="3">
    <location>
        <begin position="31"/>
        <end position="307"/>
    </location>
</feature>
<protein>
    <submittedName>
        <fullName evidence="4">BMP family ABC transporter substrate-binding protein</fullName>
    </submittedName>
</protein>
<evidence type="ECO:0000259" key="3">
    <source>
        <dbReference type="Pfam" id="PF02608"/>
    </source>
</evidence>
<dbReference type="RefSeq" id="WP_166189929.1">
    <property type="nucleotide sequence ID" value="NZ_CP049811.1"/>
</dbReference>
<dbReference type="AlphaFoldDB" id="A0A6G7VKS3"/>
<dbReference type="PANTHER" id="PTHR43208">
    <property type="entry name" value="ABC TRANSPORTER SUBSTRATE-BINDING PROTEIN"/>
    <property type="match status" value="1"/>
</dbReference>
<evidence type="ECO:0000313" key="5">
    <source>
        <dbReference type="Proteomes" id="UP000500791"/>
    </source>
</evidence>
<dbReference type="KEGG" id="mon:G8E03_06485"/>
<dbReference type="EMBL" id="CP049811">
    <property type="protein sequence ID" value="QIK40448.1"/>
    <property type="molecule type" value="Genomic_DNA"/>
</dbReference>
<evidence type="ECO:0000256" key="2">
    <source>
        <dbReference type="SAM" id="SignalP"/>
    </source>
</evidence>
<organism evidence="4 5">
    <name type="scientific">Pontivivens nitratireducens</name>
    <dbReference type="NCBI Taxonomy" id="2758038"/>
    <lineage>
        <taxon>Bacteria</taxon>
        <taxon>Pseudomonadati</taxon>
        <taxon>Pseudomonadota</taxon>
        <taxon>Alphaproteobacteria</taxon>
        <taxon>Rhodobacterales</taxon>
        <taxon>Paracoccaceae</taxon>
        <taxon>Pontivivens</taxon>
    </lineage>
</organism>
<gene>
    <name evidence="4" type="ORF">G8E03_06485</name>
</gene>
<dbReference type="GO" id="GO:0005886">
    <property type="term" value="C:plasma membrane"/>
    <property type="evidence" value="ECO:0007669"/>
    <property type="project" value="InterPro"/>
</dbReference>